<comment type="similarity">
    <text evidence="1">Belongs to the HSP15 family.</text>
</comment>
<evidence type="ECO:0000256" key="4">
    <source>
        <dbReference type="PROSITE-ProRule" id="PRU00182"/>
    </source>
</evidence>
<dbReference type="Pfam" id="PF01479">
    <property type="entry name" value="S4"/>
    <property type="match status" value="1"/>
</dbReference>
<evidence type="ECO:0000256" key="3">
    <source>
        <dbReference type="ARBA" id="ARBA00023125"/>
    </source>
</evidence>
<keyword evidence="7" id="KW-0346">Stress response</keyword>
<keyword evidence="2 4" id="KW-0694">RNA-binding</keyword>
<reference evidence="7 8" key="1">
    <citation type="journal article" date="2014" name="Genome Announc.">
        <title>Draft Genome Sequence of Propane- and Butane-Oxidizing Actinobacterium Rhodococcus ruber IEGM 231.</title>
        <authorList>
            <person name="Ivshina I.B."/>
            <person name="Kuyukina M.S."/>
            <person name="Krivoruchko A.V."/>
            <person name="Barbe V."/>
            <person name="Fischer C."/>
        </authorList>
    </citation>
    <scope>NUCLEOTIDE SEQUENCE [LARGE SCALE GENOMIC DNA]</scope>
</reference>
<dbReference type="GO" id="GO:0034605">
    <property type="term" value="P:cellular response to heat"/>
    <property type="evidence" value="ECO:0007669"/>
    <property type="project" value="InterPro"/>
</dbReference>
<gene>
    <name evidence="7" type="ORF">RHRU231_800049</name>
</gene>
<dbReference type="SMART" id="SM00363">
    <property type="entry name" value="S4"/>
    <property type="match status" value="1"/>
</dbReference>
<dbReference type="Proteomes" id="UP000042997">
    <property type="component" value="Unassembled WGS sequence"/>
</dbReference>
<dbReference type="InterPro" id="IPR025708">
    <property type="entry name" value="HSP15"/>
</dbReference>
<dbReference type="InterPro" id="IPR002942">
    <property type="entry name" value="S4_RNA-bd"/>
</dbReference>
<organism evidence="7 8">
    <name type="scientific">Rhodococcus ruber</name>
    <dbReference type="NCBI Taxonomy" id="1830"/>
    <lineage>
        <taxon>Bacteria</taxon>
        <taxon>Bacillati</taxon>
        <taxon>Actinomycetota</taxon>
        <taxon>Actinomycetes</taxon>
        <taxon>Mycobacteriales</taxon>
        <taxon>Nocardiaceae</taxon>
        <taxon>Rhodococcus</taxon>
    </lineage>
</organism>
<dbReference type="PIRSF" id="PIRSF016821">
    <property type="entry name" value="HSP15"/>
    <property type="match status" value="1"/>
</dbReference>
<evidence type="ECO:0000313" key="8">
    <source>
        <dbReference type="Proteomes" id="UP000042997"/>
    </source>
</evidence>
<dbReference type="InterPro" id="IPR036986">
    <property type="entry name" value="S4_RNA-bd_sf"/>
</dbReference>
<evidence type="ECO:0000313" key="7">
    <source>
        <dbReference type="EMBL" id="CDZ91122.1"/>
    </source>
</evidence>
<dbReference type="SUPFAM" id="SSF55174">
    <property type="entry name" value="Alpha-L RNA-binding motif"/>
    <property type="match status" value="1"/>
</dbReference>
<evidence type="ECO:0000256" key="5">
    <source>
        <dbReference type="SAM" id="MobiDB-lite"/>
    </source>
</evidence>
<feature type="compositionally biased region" description="Basic and acidic residues" evidence="5">
    <location>
        <begin position="112"/>
        <end position="124"/>
    </location>
</feature>
<sequence>MTPGSVRVDSWTWAVRLFKTRSAAAAACRGGHVRVNDTPAKPSQAVKVGDEVRVRVAGAERIVRVTQLLTKRVGAPIAAQAYEDHSPPPPPKETLAPPPRRDRGTGRPTKRDRREIDRLRGLLE</sequence>
<dbReference type="EMBL" id="CCSD01000095">
    <property type="protein sequence ID" value="CDZ91122.1"/>
    <property type="molecule type" value="Genomic_DNA"/>
</dbReference>
<dbReference type="Gene3D" id="3.10.290.10">
    <property type="entry name" value="RNA-binding S4 domain"/>
    <property type="match status" value="1"/>
</dbReference>
<dbReference type="CDD" id="cd00165">
    <property type="entry name" value="S4"/>
    <property type="match status" value="1"/>
</dbReference>
<evidence type="ECO:0000256" key="1">
    <source>
        <dbReference type="ARBA" id="ARBA00008396"/>
    </source>
</evidence>
<keyword evidence="3" id="KW-0238">DNA-binding</keyword>
<evidence type="ECO:0000259" key="6">
    <source>
        <dbReference type="SMART" id="SM00363"/>
    </source>
</evidence>
<dbReference type="eggNOG" id="COG1188">
    <property type="taxonomic scope" value="Bacteria"/>
</dbReference>
<dbReference type="OrthoDB" id="9797176at2"/>
<dbReference type="AlphaFoldDB" id="A0A098BS95"/>
<proteinExistence type="inferred from homology"/>
<dbReference type="GO" id="GO:0043023">
    <property type="term" value="F:ribosomal large subunit binding"/>
    <property type="evidence" value="ECO:0007669"/>
    <property type="project" value="InterPro"/>
</dbReference>
<feature type="domain" description="RNA-binding S4" evidence="6">
    <location>
        <begin position="6"/>
        <end position="70"/>
    </location>
</feature>
<dbReference type="PROSITE" id="PS50889">
    <property type="entry name" value="S4"/>
    <property type="match status" value="1"/>
</dbReference>
<evidence type="ECO:0000256" key="2">
    <source>
        <dbReference type="ARBA" id="ARBA00022884"/>
    </source>
</evidence>
<feature type="region of interest" description="Disordered" evidence="5">
    <location>
        <begin position="79"/>
        <end position="124"/>
    </location>
</feature>
<name>A0A098BS95_9NOCA</name>
<protein>
    <submittedName>
        <fullName evidence="7">Ribosome-associated heat shock protein</fullName>
    </submittedName>
</protein>
<feature type="compositionally biased region" description="Pro residues" evidence="5">
    <location>
        <begin position="87"/>
        <end position="98"/>
    </location>
</feature>
<dbReference type="GO" id="GO:0003677">
    <property type="term" value="F:DNA binding"/>
    <property type="evidence" value="ECO:0007669"/>
    <property type="project" value="UniProtKB-KW"/>
</dbReference>
<accession>A0A098BS95</accession>
<dbReference type="GO" id="GO:0003727">
    <property type="term" value="F:single-stranded RNA binding"/>
    <property type="evidence" value="ECO:0007669"/>
    <property type="project" value="InterPro"/>
</dbReference>